<feature type="domain" description="KaiC-like" evidence="3">
    <location>
        <begin position="45"/>
        <end position="156"/>
    </location>
</feature>
<sequence>MKLYLGVSDDELEKVKFMDFLSARVGALGVRESLTLSGDPYNKVITETSRNYNRVVLNSLSYFAESYDRKSVLSLIESMKISAKRNEAVHMIIFTKGMFNMEFETAVKQVVDGVIELSIREAETEIQRRLKIVKLKRTLVPKTIFRYDISDRGIRMESVTRVL</sequence>
<organism evidence="4 5">
    <name type="scientific">Geoglobus acetivorans</name>
    <dbReference type="NCBI Taxonomy" id="565033"/>
    <lineage>
        <taxon>Archaea</taxon>
        <taxon>Methanobacteriati</taxon>
        <taxon>Methanobacteriota</taxon>
        <taxon>Archaeoglobi</taxon>
        <taxon>Archaeoglobales</taxon>
        <taxon>Archaeoglobaceae</taxon>
        <taxon>Geoglobus</taxon>
    </lineage>
</organism>
<evidence type="ECO:0000313" key="4">
    <source>
        <dbReference type="EMBL" id="AIY90646.1"/>
    </source>
</evidence>
<dbReference type="STRING" id="565033.GACE_1612"/>
<dbReference type="Pfam" id="PF06745">
    <property type="entry name" value="ATPase"/>
    <property type="match status" value="1"/>
</dbReference>
<evidence type="ECO:0000313" key="5">
    <source>
        <dbReference type="Proteomes" id="UP000030624"/>
    </source>
</evidence>
<dbReference type="InterPro" id="IPR014774">
    <property type="entry name" value="KaiC-like_dom"/>
</dbReference>
<protein>
    <submittedName>
        <fullName evidence="4">RecA-superfamily ATPase</fullName>
    </submittedName>
</protein>
<evidence type="ECO:0000256" key="2">
    <source>
        <dbReference type="ARBA" id="ARBA00022840"/>
    </source>
</evidence>
<keyword evidence="1" id="KW-0547">Nucleotide-binding</keyword>
<dbReference type="SUPFAM" id="SSF52540">
    <property type="entry name" value="P-loop containing nucleoside triphosphate hydrolases"/>
    <property type="match status" value="1"/>
</dbReference>
<dbReference type="KEGG" id="gac:GACE_1612"/>
<reference evidence="4 5" key="1">
    <citation type="journal article" date="2015" name="Appl. Environ. Microbiol.">
        <title>The Geoglobus acetivorans genome: Fe(III) reduction, acetate utilization, autotrophic growth, and degradation of aromatic compounds in a hyperthermophilic archaeon.</title>
        <authorList>
            <person name="Mardanov A.V."/>
            <person name="Slododkina G.B."/>
            <person name="Slobodkin A.I."/>
            <person name="Beletsky A.V."/>
            <person name="Gavrilov S.N."/>
            <person name="Kublanov I.V."/>
            <person name="Bonch-Osmolovskaya E.A."/>
            <person name="Skryabin K.G."/>
            <person name="Ravin N.V."/>
        </authorList>
    </citation>
    <scope>NUCLEOTIDE SEQUENCE [LARGE SCALE GENOMIC DNA]</scope>
    <source>
        <strain evidence="4 5">SBH6</strain>
    </source>
</reference>
<dbReference type="Gene3D" id="3.40.50.300">
    <property type="entry name" value="P-loop containing nucleotide triphosphate hydrolases"/>
    <property type="match status" value="1"/>
</dbReference>
<dbReference type="AlphaFoldDB" id="A0A0A7GI91"/>
<dbReference type="EMBL" id="CP009552">
    <property type="protein sequence ID" value="AIY90646.1"/>
    <property type="molecule type" value="Genomic_DNA"/>
</dbReference>
<dbReference type="Proteomes" id="UP000030624">
    <property type="component" value="Chromosome"/>
</dbReference>
<accession>A0A0A7GI91</accession>
<dbReference type="PANTHER" id="PTHR43637">
    <property type="entry name" value="UPF0273 PROTEIN TM_0370"/>
    <property type="match status" value="1"/>
</dbReference>
<gene>
    <name evidence="4" type="ORF">GACE_1612</name>
</gene>
<dbReference type="eggNOG" id="arCOG01171">
    <property type="taxonomic scope" value="Archaea"/>
</dbReference>
<evidence type="ECO:0000256" key="1">
    <source>
        <dbReference type="ARBA" id="ARBA00022741"/>
    </source>
</evidence>
<dbReference type="GO" id="GO:0005524">
    <property type="term" value="F:ATP binding"/>
    <property type="evidence" value="ECO:0007669"/>
    <property type="project" value="UniProtKB-KW"/>
</dbReference>
<dbReference type="InterPro" id="IPR027417">
    <property type="entry name" value="P-loop_NTPase"/>
</dbReference>
<evidence type="ECO:0000259" key="3">
    <source>
        <dbReference type="Pfam" id="PF06745"/>
    </source>
</evidence>
<proteinExistence type="predicted"/>
<keyword evidence="2" id="KW-0067">ATP-binding</keyword>
<name>A0A0A7GI91_GEOAI</name>
<dbReference type="HOGENOM" id="CLU_023669_3_1_2"/>